<dbReference type="InterPro" id="IPR041118">
    <property type="entry name" value="Rx_N"/>
</dbReference>
<organism evidence="15 16">
    <name type="scientific">Daucus carota subsp. sativus</name>
    <name type="common">Carrot</name>
    <dbReference type="NCBI Taxonomy" id="79200"/>
    <lineage>
        <taxon>Eukaryota</taxon>
        <taxon>Viridiplantae</taxon>
        <taxon>Streptophyta</taxon>
        <taxon>Embryophyta</taxon>
        <taxon>Tracheophyta</taxon>
        <taxon>Spermatophyta</taxon>
        <taxon>Magnoliopsida</taxon>
        <taxon>eudicotyledons</taxon>
        <taxon>Gunneridae</taxon>
        <taxon>Pentapetalae</taxon>
        <taxon>asterids</taxon>
        <taxon>campanulids</taxon>
        <taxon>Apiales</taxon>
        <taxon>Apiaceae</taxon>
        <taxon>Apioideae</taxon>
        <taxon>Scandiceae</taxon>
        <taxon>Daucinae</taxon>
        <taxon>Daucus</taxon>
        <taxon>Daucus sect. Daucus</taxon>
    </lineage>
</organism>
<dbReference type="Pfam" id="PF18052">
    <property type="entry name" value="Rx_N"/>
    <property type="match status" value="1"/>
</dbReference>
<evidence type="ECO:0000259" key="14">
    <source>
        <dbReference type="Pfam" id="PF23598"/>
    </source>
</evidence>
<evidence type="ECO:0000256" key="3">
    <source>
        <dbReference type="ARBA" id="ARBA00008894"/>
    </source>
</evidence>
<evidence type="ECO:0000256" key="6">
    <source>
        <dbReference type="ARBA" id="ARBA00022667"/>
    </source>
</evidence>
<dbReference type="Pfam" id="PF00931">
    <property type="entry name" value="NB-ARC"/>
    <property type="match status" value="1"/>
</dbReference>
<evidence type="ECO:0000256" key="2">
    <source>
        <dbReference type="ARBA" id="ARBA00004496"/>
    </source>
</evidence>
<dbReference type="Pfam" id="PF23559">
    <property type="entry name" value="WHD_DRP"/>
    <property type="match status" value="1"/>
</dbReference>
<comment type="subcellular location">
    <subcellularLocation>
        <location evidence="2">Cytoplasm</location>
    </subcellularLocation>
</comment>
<dbReference type="InterPro" id="IPR032675">
    <property type="entry name" value="LRR_dom_sf"/>
</dbReference>
<protein>
    <submittedName>
        <fullName evidence="15">Uncharacterized protein</fullName>
    </submittedName>
</protein>
<dbReference type="SUPFAM" id="SSF52058">
    <property type="entry name" value="L domain-like"/>
    <property type="match status" value="1"/>
</dbReference>
<dbReference type="InterPro" id="IPR036388">
    <property type="entry name" value="WH-like_DNA-bd_sf"/>
</dbReference>
<name>A0A164UAV9_DAUCS</name>
<keyword evidence="9" id="KW-0611">Plant defense</keyword>
<dbReference type="InterPro" id="IPR038005">
    <property type="entry name" value="RX-like_CC"/>
</dbReference>
<dbReference type="Gene3D" id="3.80.10.10">
    <property type="entry name" value="Ribonuclease Inhibitor"/>
    <property type="match status" value="1"/>
</dbReference>
<evidence type="ECO:0000256" key="1">
    <source>
        <dbReference type="ARBA" id="ARBA00002074"/>
    </source>
</evidence>
<dbReference type="KEGG" id="dcr:108194971"/>
<dbReference type="PANTHER" id="PTHR23155:SF1152">
    <property type="entry name" value="AAA+ ATPASE DOMAIN-CONTAINING PROTEIN"/>
    <property type="match status" value="1"/>
</dbReference>
<evidence type="ECO:0000256" key="5">
    <source>
        <dbReference type="ARBA" id="ARBA00022614"/>
    </source>
</evidence>
<dbReference type="Pfam" id="PF23598">
    <property type="entry name" value="LRR_14"/>
    <property type="match status" value="1"/>
</dbReference>
<dbReference type="CDD" id="cd14798">
    <property type="entry name" value="RX-CC_like"/>
    <property type="match status" value="1"/>
</dbReference>
<keyword evidence="8" id="KW-0547">Nucleotide-binding</keyword>
<dbReference type="GO" id="GO:0051607">
    <property type="term" value="P:defense response to virus"/>
    <property type="evidence" value="ECO:0007669"/>
    <property type="project" value="UniProtKB-ARBA"/>
</dbReference>
<sequence>MVDAIVSFAIQTLGNFLIQQVNIRIGVRDTVRWLKDELVFLQASVRYAESRQDEELIRNWLNNVREVADEAVAILRNFNVLHQEHASSKQDVCHSLISYVWMCKKEAKLYDIGKDFESLKERVVDIKKRRREYGINAMLATPNVQQKRRALLRTTAIDNHVDVVGFEDDIKTLMSELDSEDPWRKVIAIHGMGGLGKTSLATELYNSGDLRHFGTRAKVCVSNEYSIKDVLKRLIKSFMGIEHEQELSKMDEHDLLHHLQKLLQDRGRYLIVIDDIWDTKVWELIIKAFPDQKNGSRIIITTRNKKVAEMIDDKCFVHQLRFLTEEESWQLFCKRAEPTQNLKKLGKEMVGKCGGLPLAIVVLSGLLLHNKNYAYWSKVKEHIWRHLKGGASVQIEEILSLSYIDLSLQMQDCFLYLARFPEDHIIDVHVLKLQWIAEEFLSEDHERDGVPMEELAEDYLIELINRNLIQITRLQWDGNVGECRVHDLVRELAIDKAKEQKFLEIFDSSRQHPKPIQLLRGHHRHAIYNGIGEHFKLFERRSDALYVHSLSLNNLSGRVQLEEMKMYTKFKNLQVLDLTRVKSDRIPEEVGDLVLLKFIGLMGCFRNSLEIPPSIVKLKRLQTLCGSNFFQCYTIPRELWELKELRHITNGQYSGSMKICNHQTKLRTLDEIRYKDWVQIDTLTIPNLQTLTIIRSEELGRGYAYTLDSIAKLASLQTFTLLLFSSNIPTIKPLWSCKLLKSVYLAGTIEDPLELNFLPDSVRNLSLIRSGFLQDPMPTLGNFTNLTALELFDVYQGKKMVCNHNAFPSLRVLRLERMDNLEEWQVEDQTLPSLISFKTTRCDILKTLPVQLERLRIMGTSDLNNT</sequence>
<dbReference type="InterPro" id="IPR044974">
    <property type="entry name" value="Disease_R_plants"/>
</dbReference>
<dbReference type="GO" id="GO:0009626">
    <property type="term" value="P:plant-type hypersensitive response"/>
    <property type="evidence" value="ECO:0007669"/>
    <property type="project" value="UniProtKB-KW"/>
</dbReference>
<dbReference type="PRINTS" id="PR00364">
    <property type="entry name" value="DISEASERSIST"/>
</dbReference>
<dbReference type="EMBL" id="CP093349">
    <property type="protein sequence ID" value="WOH10089.1"/>
    <property type="molecule type" value="Genomic_DNA"/>
</dbReference>
<evidence type="ECO:0000313" key="15">
    <source>
        <dbReference type="EMBL" id="WOH10089.1"/>
    </source>
</evidence>
<evidence type="ECO:0000256" key="4">
    <source>
        <dbReference type="ARBA" id="ARBA00022490"/>
    </source>
</evidence>
<dbReference type="PANTHER" id="PTHR23155">
    <property type="entry name" value="DISEASE RESISTANCE PROTEIN RP"/>
    <property type="match status" value="1"/>
</dbReference>
<evidence type="ECO:0000313" key="16">
    <source>
        <dbReference type="Proteomes" id="UP000077755"/>
    </source>
</evidence>
<dbReference type="GO" id="GO:0005524">
    <property type="term" value="F:ATP binding"/>
    <property type="evidence" value="ECO:0007669"/>
    <property type="project" value="UniProtKB-KW"/>
</dbReference>
<dbReference type="FunFam" id="1.10.10.10:FF:000322">
    <property type="entry name" value="Probable disease resistance protein At1g63360"/>
    <property type="match status" value="1"/>
</dbReference>
<dbReference type="AlphaFoldDB" id="A0A164UAV9"/>
<proteinExistence type="inferred from homology"/>
<evidence type="ECO:0000259" key="13">
    <source>
        <dbReference type="Pfam" id="PF23559"/>
    </source>
</evidence>
<keyword evidence="6" id="KW-0381">Hypersensitive response</keyword>
<dbReference type="Proteomes" id="UP000077755">
    <property type="component" value="Chromosome 7"/>
</dbReference>
<evidence type="ECO:0000259" key="12">
    <source>
        <dbReference type="Pfam" id="PF18052"/>
    </source>
</evidence>
<accession>A0A164UAV9</accession>
<feature type="domain" description="Disease resistance N-terminal" evidence="12">
    <location>
        <begin position="5"/>
        <end position="92"/>
    </location>
</feature>
<comment type="similarity">
    <text evidence="3">Belongs to the disease resistance NB-LRR family.</text>
</comment>
<feature type="domain" description="NB-ARC" evidence="11">
    <location>
        <begin position="167"/>
        <end position="338"/>
    </location>
</feature>
<evidence type="ECO:0000259" key="11">
    <source>
        <dbReference type="Pfam" id="PF00931"/>
    </source>
</evidence>
<comment type="function">
    <text evidence="1">Confers resistance to late blight (Phytophthora infestans) races carrying the avirulence gene Avr1. Resistance proteins guard the plant against pathogens that contain an appropriate avirulence protein via an indirect interaction with this avirulence protein. That triggers a defense system including the hypersensitive response, which restricts the pathogen growth.</text>
</comment>
<dbReference type="Gene3D" id="1.10.10.10">
    <property type="entry name" value="Winged helix-like DNA-binding domain superfamily/Winged helix DNA-binding domain"/>
    <property type="match status" value="1"/>
</dbReference>
<reference evidence="15" key="2">
    <citation type="submission" date="2022-03" db="EMBL/GenBank/DDBJ databases">
        <title>Draft title - Genomic analysis of global carrot germplasm unveils the trajectory of domestication and the origin of high carotenoid orange carrot.</title>
        <authorList>
            <person name="Iorizzo M."/>
            <person name="Ellison S."/>
            <person name="Senalik D."/>
            <person name="Macko-Podgorni A."/>
            <person name="Grzebelus D."/>
            <person name="Bostan H."/>
            <person name="Rolling W."/>
            <person name="Curaba J."/>
            <person name="Simon P."/>
        </authorList>
    </citation>
    <scope>NUCLEOTIDE SEQUENCE</scope>
    <source>
        <tissue evidence="15">Leaf</tissue>
    </source>
</reference>
<evidence type="ECO:0000256" key="7">
    <source>
        <dbReference type="ARBA" id="ARBA00022737"/>
    </source>
</evidence>
<keyword evidence="5" id="KW-0433">Leucine-rich repeat</keyword>
<dbReference type="InterPro" id="IPR055414">
    <property type="entry name" value="LRR_R13L4/SHOC2-like"/>
</dbReference>
<dbReference type="InterPro" id="IPR042197">
    <property type="entry name" value="Apaf_helical"/>
</dbReference>
<dbReference type="InterPro" id="IPR002182">
    <property type="entry name" value="NB-ARC"/>
</dbReference>
<evidence type="ECO:0000256" key="10">
    <source>
        <dbReference type="ARBA" id="ARBA00022840"/>
    </source>
</evidence>
<dbReference type="Gene3D" id="1.20.5.4130">
    <property type="match status" value="1"/>
</dbReference>
<keyword evidence="7" id="KW-0677">Repeat</keyword>
<dbReference type="InterPro" id="IPR058922">
    <property type="entry name" value="WHD_DRP"/>
</dbReference>
<dbReference type="SUPFAM" id="SSF52540">
    <property type="entry name" value="P-loop containing nucleoside triphosphate hydrolases"/>
    <property type="match status" value="1"/>
</dbReference>
<reference evidence="15" key="1">
    <citation type="journal article" date="2016" name="Nat. Genet.">
        <title>A high-quality carrot genome assembly provides new insights into carotenoid accumulation and asterid genome evolution.</title>
        <authorList>
            <person name="Iorizzo M."/>
            <person name="Ellison S."/>
            <person name="Senalik D."/>
            <person name="Zeng P."/>
            <person name="Satapoomin P."/>
            <person name="Huang J."/>
            <person name="Bowman M."/>
            <person name="Iovene M."/>
            <person name="Sanseverino W."/>
            <person name="Cavagnaro P."/>
            <person name="Yildiz M."/>
            <person name="Macko-Podgorni A."/>
            <person name="Moranska E."/>
            <person name="Grzebelus E."/>
            <person name="Grzebelus D."/>
            <person name="Ashrafi H."/>
            <person name="Zheng Z."/>
            <person name="Cheng S."/>
            <person name="Spooner D."/>
            <person name="Van Deynze A."/>
            <person name="Simon P."/>
        </authorList>
    </citation>
    <scope>NUCLEOTIDE SEQUENCE</scope>
    <source>
        <tissue evidence="15">Leaf</tissue>
    </source>
</reference>
<feature type="domain" description="Disease resistance R13L4/SHOC-2-like LRR" evidence="14">
    <location>
        <begin position="563"/>
        <end position="837"/>
    </location>
</feature>
<gene>
    <name evidence="15" type="ORF">DCAR_0729550</name>
</gene>
<dbReference type="FunFam" id="3.40.50.300:FF:001091">
    <property type="entry name" value="Probable disease resistance protein At1g61300"/>
    <property type="match status" value="1"/>
</dbReference>
<dbReference type="OMA" id="TSWKTDV"/>
<evidence type="ECO:0000256" key="8">
    <source>
        <dbReference type="ARBA" id="ARBA00022741"/>
    </source>
</evidence>
<feature type="domain" description="Disease resistance protein winged helix" evidence="13">
    <location>
        <begin position="420"/>
        <end position="493"/>
    </location>
</feature>
<dbReference type="Gene3D" id="1.10.8.430">
    <property type="entry name" value="Helical domain of apoptotic protease-activating factors"/>
    <property type="match status" value="1"/>
</dbReference>
<dbReference type="GO" id="GO:0043531">
    <property type="term" value="F:ADP binding"/>
    <property type="evidence" value="ECO:0007669"/>
    <property type="project" value="InterPro"/>
</dbReference>
<dbReference type="OrthoDB" id="3027644at2759"/>
<keyword evidence="4" id="KW-0963">Cytoplasm</keyword>
<keyword evidence="16" id="KW-1185">Reference proteome</keyword>
<dbReference type="Gramene" id="KZM88641">
    <property type="protein sequence ID" value="KZM88641"/>
    <property type="gene ID" value="DCAR_025716"/>
</dbReference>
<dbReference type="InterPro" id="IPR027417">
    <property type="entry name" value="P-loop_NTPase"/>
</dbReference>
<evidence type="ECO:0000256" key="9">
    <source>
        <dbReference type="ARBA" id="ARBA00022821"/>
    </source>
</evidence>
<dbReference type="Gene3D" id="3.40.50.300">
    <property type="entry name" value="P-loop containing nucleotide triphosphate hydrolases"/>
    <property type="match status" value="1"/>
</dbReference>
<keyword evidence="10" id="KW-0067">ATP-binding</keyword>